<evidence type="ECO:0000256" key="2">
    <source>
        <dbReference type="SAM" id="Coils"/>
    </source>
</evidence>
<name>A0ABY7GHV0_9GAMM</name>
<reference evidence="5" key="1">
    <citation type="submission" date="2022-11" db="EMBL/GenBank/DDBJ databases">
        <title>Methylomonas rapida sp. nov., Carotenoid-Producing Obligate Methanotrophs with High Growth Characteristics and Biotechnological Potential.</title>
        <authorList>
            <person name="Tikhonova E.N."/>
            <person name="Suleimanov R.Z."/>
            <person name="Miroshnikov K."/>
            <person name="Oshkin I.Y."/>
            <person name="Belova S.E."/>
            <person name="Danilova O.V."/>
            <person name="Ashikhmin A."/>
            <person name="Konopkin A."/>
            <person name="But S.Y."/>
            <person name="Khmelenina V.N."/>
            <person name="Kuznetsov N."/>
            <person name="Pimenov N.V."/>
            <person name="Dedysh S.N."/>
        </authorList>
    </citation>
    <scope>NUCLEOTIDE SEQUENCE</scope>
    <source>
        <strain evidence="5">MP1</strain>
    </source>
</reference>
<dbReference type="Gene3D" id="2.40.30.170">
    <property type="match status" value="1"/>
</dbReference>
<protein>
    <submittedName>
        <fullName evidence="5">Efflux RND transporter periplasmic adaptor subunit</fullName>
    </submittedName>
</protein>
<dbReference type="NCBIfam" id="TIGR01730">
    <property type="entry name" value="RND_mfp"/>
    <property type="match status" value="1"/>
</dbReference>
<evidence type="ECO:0000313" key="5">
    <source>
        <dbReference type="EMBL" id="WAR43826.1"/>
    </source>
</evidence>
<dbReference type="PANTHER" id="PTHR30469">
    <property type="entry name" value="MULTIDRUG RESISTANCE PROTEIN MDTA"/>
    <property type="match status" value="1"/>
</dbReference>
<dbReference type="Pfam" id="PF25954">
    <property type="entry name" value="Beta-barrel_RND_2"/>
    <property type="match status" value="1"/>
</dbReference>
<dbReference type="Proteomes" id="UP001162780">
    <property type="component" value="Chromosome"/>
</dbReference>
<comment type="similarity">
    <text evidence="1">Belongs to the membrane fusion protein (MFP) (TC 8.A.1) family.</text>
</comment>
<dbReference type="Pfam" id="PF25917">
    <property type="entry name" value="BSH_RND"/>
    <property type="match status" value="1"/>
</dbReference>
<proteinExistence type="inferred from homology"/>
<dbReference type="InterPro" id="IPR006143">
    <property type="entry name" value="RND_pump_MFP"/>
</dbReference>
<dbReference type="PANTHER" id="PTHR30469:SF15">
    <property type="entry name" value="HLYD FAMILY OF SECRETION PROTEINS"/>
    <property type="match status" value="1"/>
</dbReference>
<gene>
    <name evidence="5" type="ORF">NM686_015795</name>
</gene>
<dbReference type="EMBL" id="CP113517">
    <property type="protein sequence ID" value="WAR43826.1"/>
    <property type="molecule type" value="Genomic_DNA"/>
</dbReference>
<organism evidence="5 6">
    <name type="scientific">Methylomonas rapida</name>
    <dbReference type="NCBI Taxonomy" id="2963939"/>
    <lineage>
        <taxon>Bacteria</taxon>
        <taxon>Pseudomonadati</taxon>
        <taxon>Pseudomonadota</taxon>
        <taxon>Gammaproteobacteria</taxon>
        <taxon>Methylococcales</taxon>
        <taxon>Methylococcaceae</taxon>
        <taxon>Methylomonas</taxon>
    </lineage>
</organism>
<dbReference type="InterPro" id="IPR058625">
    <property type="entry name" value="MdtA-like_BSH"/>
</dbReference>
<feature type="domain" description="CusB-like beta-barrel" evidence="4">
    <location>
        <begin position="220"/>
        <end position="289"/>
    </location>
</feature>
<dbReference type="Gene3D" id="2.40.50.100">
    <property type="match status" value="1"/>
</dbReference>
<dbReference type="Gene3D" id="1.10.287.470">
    <property type="entry name" value="Helix hairpin bin"/>
    <property type="match status" value="1"/>
</dbReference>
<evidence type="ECO:0000256" key="1">
    <source>
        <dbReference type="ARBA" id="ARBA00009477"/>
    </source>
</evidence>
<evidence type="ECO:0000259" key="4">
    <source>
        <dbReference type="Pfam" id="PF25954"/>
    </source>
</evidence>
<dbReference type="SUPFAM" id="SSF111369">
    <property type="entry name" value="HlyD-like secretion proteins"/>
    <property type="match status" value="1"/>
</dbReference>
<accession>A0ABY7GHV0</accession>
<sequence>MMLTDTQRTVALSALTLLILLLMILWMAGAFQSKIKPGTLAGQSAYQGPTLTVERLSVPIVETAAGTIEAKQAGDIGAQVQARIKAIHVKAGDTVKAGDLLITLDDDTMAARTQQAKASINSLNARLGAAEAHYRRTQQLFAKEAATQADLDVAKGDYESLKSQKAAAQSQLKEAGHTLDFTHIRATYPARVIDRYAEPGEIAYPGKKLLTLYDPAVLRIEAYIRESVAVGLKLGQRLEAEVDALKLTLPATIAGIVPAAQPDARNVLIKLRLENRPGLYPGLFVRLRIPQGEEQAVAIPLNYVHQVGQLDVVWLVNNGQIERRFVRLGRPLADGYVKIVSGLSGGEQLVPPERVLPAVAHPK</sequence>
<keyword evidence="2" id="KW-0175">Coiled coil</keyword>
<dbReference type="InterPro" id="IPR058792">
    <property type="entry name" value="Beta-barrel_RND_2"/>
</dbReference>
<feature type="domain" description="Multidrug resistance protein MdtA-like barrel-sandwich hybrid" evidence="3">
    <location>
        <begin position="75"/>
        <end position="183"/>
    </location>
</feature>
<evidence type="ECO:0000313" key="6">
    <source>
        <dbReference type="Proteomes" id="UP001162780"/>
    </source>
</evidence>
<dbReference type="RefSeq" id="WP_255188814.1">
    <property type="nucleotide sequence ID" value="NZ_CP113517.1"/>
</dbReference>
<feature type="coiled-coil region" evidence="2">
    <location>
        <begin position="151"/>
        <end position="178"/>
    </location>
</feature>
<dbReference type="Gene3D" id="2.40.420.20">
    <property type="match status" value="1"/>
</dbReference>
<keyword evidence="6" id="KW-1185">Reference proteome</keyword>
<evidence type="ECO:0000259" key="3">
    <source>
        <dbReference type="Pfam" id="PF25917"/>
    </source>
</evidence>